<reference evidence="2" key="1">
    <citation type="submission" date="2022-09" db="EMBL/GenBank/DDBJ databases">
        <title>Australian commercial rhizobial inoculants.</title>
        <authorList>
            <person name="Kohlmeier M.G."/>
            <person name="O'Hara G.W."/>
            <person name="Colombi E."/>
            <person name="Ramsay J.P."/>
            <person name="Terpolilli J."/>
        </authorList>
    </citation>
    <scope>NUCLEOTIDE SEQUENCE</scope>
    <source>
        <strain evidence="2">WSM1592</strain>
        <plasmid evidence="2">pWSM1592_1</plasmid>
    </source>
</reference>
<organism evidence="2 3">
    <name type="scientific">Rhizobium sullae</name>
    <name type="common">Rhizobium hedysari</name>
    <dbReference type="NCBI Taxonomy" id="50338"/>
    <lineage>
        <taxon>Bacteria</taxon>
        <taxon>Pseudomonadati</taxon>
        <taxon>Pseudomonadota</taxon>
        <taxon>Alphaproteobacteria</taxon>
        <taxon>Hyphomicrobiales</taxon>
        <taxon>Rhizobiaceae</taxon>
        <taxon>Rhizobium/Agrobacterium group</taxon>
        <taxon>Rhizobium</taxon>
    </lineage>
</organism>
<accession>A0ABY5XY43</accession>
<gene>
    <name evidence="2" type="ORF">N2599_31535</name>
</gene>
<dbReference type="EMBL" id="CP104144">
    <property type="protein sequence ID" value="UWU19044.1"/>
    <property type="molecule type" value="Genomic_DNA"/>
</dbReference>
<proteinExistence type="predicted"/>
<name>A0ABY5XY43_RHISU</name>
<feature type="region of interest" description="Disordered" evidence="1">
    <location>
        <begin position="25"/>
        <end position="56"/>
    </location>
</feature>
<sequence>MVPSFDWFIDAFVRKEAVISSQVEGTPRHRSLTFSPSTPKSILHPMPTSKRSRGPHVGQLRFTQSGPRQYSTCQANRGIGPLEVRTNSWTVYAAIPKNSSAPPLH</sequence>
<evidence type="ECO:0000313" key="2">
    <source>
        <dbReference type="EMBL" id="UWU19044.1"/>
    </source>
</evidence>
<keyword evidence="3" id="KW-1185">Reference proteome</keyword>
<dbReference type="RefSeq" id="WP_244914740.1">
    <property type="nucleotide sequence ID" value="NZ_PIQN01000003.1"/>
</dbReference>
<evidence type="ECO:0000256" key="1">
    <source>
        <dbReference type="SAM" id="MobiDB-lite"/>
    </source>
</evidence>
<evidence type="ECO:0000313" key="3">
    <source>
        <dbReference type="Proteomes" id="UP001060123"/>
    </source>
</evidence>
<geneLocation type="plasmid" evidence="2 3">
    <name>pWSM1592_1</name>
</geneLocation>
<protein>
    <submittedName>
        <fullName evidence="2">Uncharacterized protein</fullName>
    </submittedName>
</protein>
<keyword evidence="2" id="KW-0614">Plasmid</keyword>
<dbReference type="Proteomes" id="UP001060123">
    <property type="component" value="Plasmid pWSM1592_1"/>
</dbReference>